<dbReference type="EMBL" id="KR052480">
    <property type="protein sequence ID" value="AKF12777.1"/>
    <property type="molecule type" value="Genomic_DNA"/>
</dbReference>
<keyword evidence="2" id="KW-1185">Reference proteome</keyword>
<protein>
    <submittedName>
        <fullName evidence="1">Uncharacterized protein</fullName>
    </submittedName>
</protein>
<gene>
    <name evidence="1" type="ORF">PHIM7_232</name>
</gene>
<evidence type="ECO:0000313" key="2">
    <source>
        <dbReference type="Proteomes" id="UP000221947"/>
    </source>
</evidence>
<name>A0A0F6WBN7_9CAUD</name>
<proteinExistence type="predicted"/>
<dbReference type="Proteomes" id="UP000221947">
    <property type="component" value="Segment"/>
</dbReference>
<sequence length="74" mass="9697">MRLYKNGIEWGGPNSDWYWFYWWNWLPKEFRYFGYEQDWYDGPLFHFGFWYFNWSWNFSPWYLIKDFFKGNKDK</sequence>
<evidence type="ECO:0000313" key="1">
    <source>
        <dbReference type="EMBL" id="AKF12777.1"/>
    </source>
</evidence>
<organism evidence="1 2">
    <name type="scientific">Sinorhizobium phage phiM7</name>
    <dbReference type="NCBI Taxonomy" id="1647403"/>
    <lineage>
        <taxon>Viruses</taxon>
        <taxon>Duplodnaviria</taxon>
        <taxon>Heunggongvirae</taxon>
        <taxon>Uroviricota</taxon>
        <taxon>Caudoviricetes</taxon>
        <taxon>Emdodecavirus</taxon>
        <taxon>Emdodecavirus M7</taxon>
    </lineage>
</organism>
<accession>A0A0F6WBN7</accession>
<reference evidence="1 2" key="1">
    <citation type="submission" date="2015-04" db="EMBL/GenBank/DDBJ databases">
        <authorList>
            <person name="Schouten J.T."/>
            <person name="Crockett J.T."/>
            <person name="Hodson T.S."/>
            <person name="Hyde J.R."/>
            <person name="Smith T.A."/>
            <person name="Merrill B.D."/>
            <person name="Crook M.B."/>
            <person name="Griffitts J.S."/>
            <person name="Burnett S.H."/>
            <person name="Grose J.H."/>
            <person name="Breakwell D.P."/>
        </authorList>
    </citation>
    <scope>NUCLEOTIDE SEQUENCE [LARGE SCALE GENOMIC DNA]</scope>
</reference>